<organism evidence="3 4">
    <name type="scientific">Lactuca virosa</name>
    <dbReference type="NCBI Taxonomy" id="75947"/>
    <lineage>
        <taxon>Eukaryota</taxon>
        <taxon>Viridiplantae</taxon>
        <taxon>Streptophyta</taxon>
        <taxon>Embryophyta</taxon>
        <taxon>Tracheophyta</taxon>
        <taxon>Spermatophyta</taxon>
        <taxon>Magnoliopsida</taxon>
        <taxon>eudicotyledons</taxon>
        <taxon>Gunneridae</taxon>
        <taxon>Pentapetalae</taxon>
        <taxon>asterids</taxon>
        <taxon>campanulids</taxon>
        <taxon>Asterales</taxon>
        <taxon>Asteraceae</taxon>
        <taxon>Cichorioideae</taxon>
        <taxon>Cichorieae</taxon>
        <taxon>Lactucinae</taxon>
        <taxon>Lactuca</taxon>
    </lineage>
</organism>
<evidence type="ECO:0000313" key="4">
    <source>
        <dbReference type="Proteomes" id="UP001157418"/>
    </source>
</evidence>
<dbReference type="Proteomes" id="UP001157418">
    <property type="component" value="Unassembled WGS sequence"/>
</dbReference>
<gene>
    <name evidence="3" type="ORF">LVIROSA_LOCUS39535</name>
</gene>
<dbReference type="EMBL" id="CAKMRJ010005745">
    <property type="protein sequence ID" value="CAH1454350.1"/>
    <property type="molecule type" value="Genomic_DNA"/>
</dbReference>
<comment type="caution">
    <text evidence="3">The sequence shown here is derived from an EMBL/GenBank/DDBJ whole genome shotgun (WGS) entry which is preliminary data.</text>
</comment>
<proteinExistence type="inferred from homology"/>
<protein>
    <submittedName>
        <fullName evidence="3">Uncharacterized protein</fullName>
    </submittedName>
</protein>
<dbReference type="GO" id="GO:0005737">
    <property type="term" value="C:cytoplasm"/>
    <property type="evidence" value="ECO:0007669"/>
    <property type="project" value="TreeGrafter"/>
</dbReference>
<feature type="compositionally biased region" description="Low complexity" evidence="2">
    <location>
        <begin position="99"/>
        <end position="116"/>
    </location>
</feature>
<name>A0AAU9PY04_9ASTR</name>
<comment type="similarity">
    <text evidence="1">Belongs to the QWRF family.</text>
</comment>
<evidence type="ECO:0000313" key="3">
    <source>
        <dbReference type="EMBL" id="CAH1454350.1"/>
    </source>
</evidence>
<sequence length="587" mass="63755">MVAAAVSSTDTAPNLKVSSRAPAPARSKRAPLLPSKSDNHGPPLSRPKSRELTSRYSSSGSSSPPDTATTMSSPSSSCSSSTTTPLSPNSVCTPRRRIPSPIVSRTNSVTTVSVVSNKRDQSAERRHTRNLRTGVTSASAKMVTKTSARSLSVSFQGESFALPVSKAAKPVHNGLRNRTPERRKAVATPAKISDVSQPIETKLSGSGTGTGTAGADRALRKFIETKLKRNTEIPGIDETVNKLVYDSDNSDHAISDTESISSGSTLCNVRGGGRRAVVVPARFWQETINLLRRVQPESISQPLSNSNKLISGYKILDDGPKLSRRGSPFFPVGGAIPLPASKHKPNPNPSSMRNGVRSNSNLLNTPSILNFSADRRRGEVGENKLVDAHALRLFHNKHLQWRFANAKVDAAMVVQQATAQKSLYNAWVTISKMWHSVISKRLQIQQLNQGLKLHSILKKQMPYLDEWDQKEKDHSISLGGAIKVLESSSLCLPVLCGAKADVENLKDAIFSAVDVMQTISISICSLVTKVENVNFLAFELQQTTKSECFLLDQCKDLFSTSTLFEVQECSLRAHALQLVRPGTMTRL</sequence>
<feature type="compositionally biased region" description="Polar residues" evidence="2">
    <location>
        <begin position="349"/>
        <end position="359"/>
    </location>
</feature>
<dbReference type="PANTHER" id="PTHR31807:SF46">
    <property type="entry name" value="QWRF FAMILY-RELATED"/>
    <property type="match status" value="1"/>
</dbReference>
<evidence type="ECO:0000256" key="1">
    <source>
        <dbReference type="ARBA" id="ARBA00010016"/>
    </source>
</evidence>
<dbReference type="GO" id="GO:0051225">
    <property type="term" value="P:spindle assembly"/>
    <property type="evidence" value="ECO:0007669"/>
    <property type="project" value="TreeGrafter"/>
</dbReference>
<feature type="region of interest" description="Disordered" evidence="2">
    <location>
        <begin position="334"/>
        <end position="359"/>
    </location>
</feature>
<dbReference type="GO" id="GO:0008017">
    <property type="term" value="F:microtubule binding"/>
    <property type="evidence" value="ECO:0007669"/>
    <property type="project" value="TreeGrafter"/>
</dbReference>
<dbReference type="AlphaFoldDB" id="A0AAU9PY04"/>
<feature type="compositionally biased region" description="Polar residues" evidence="2">
    <location>
        <begin position="1"/>
        <end position="12"/>
    </location>
</feature>
<evidence type="ECO:0000256" key="2">
    <source>
        <dbReference type="SAM" id="MobiDB-lite"/>
    </source>
</evidence>
<feature type="region of interest" description="Disordered" evidence="2">
    <location>
        <begin position="1"/>
        <end position="140"/>
    </location>
</feature>
<feature type="compositionally biased region" description="Low complexity" evidence="2">
    <location>
        <begin position="54"/>
        <end position="90"/>
    </location>
</feature>
<reference evidence="3 4" key="1">
    <citation type="submission" date="2022-01" db="EMBL/GenBank/DDBJ databases">
        <authorList>
            <person name="Xiong W."/>
            <person name="Schranz E."/>
        </authorList>
    </citation>
    <scope>NUCLEOTIDE SEQUENCE [LARGE SCALE GENOMIC DNA]</scope>
</reference>
<dbReference type="GO" id="GO:0005880">
    <property type="term" value="C:nuclear microtubule"/>
    <property type="evidence" value="ECO:0007669"/>
    <property type="project" value="TreeGrafter"/>
</dbReference>
<dbReference type="Pfam" id="PF04484">
    <property type="entry name" value="QWRF"/>
    <property type="match status" value="1"/>
</dbReference>
<accession>A0AAU9PY04</accession>
<keyword evidence="4" id="KW-1185">Reference proteome</keyword>
<dbReference type="InterPro" id="IPR007573">
    <property type="entry name" value="QWRF"/>
</dbReference>
<feature type="compositionally biased region" description="Polar residues" evidence="2">
    <location>
        <begin position="131"/>
        <end position="140"/>
    </location>
</feature>
<dbReference type="PANTHER" id="PTHR31807">
    <property type="entry name" value="AUGMIN FAMILY MEMBER"/>
    <property type="match status" value="1"/>
</dbReference>